<evidence type="ECO:0000313" key="2">
    <source>
        <dbReference type="Proteomes" id="UP001172457"/>
    </source>
</evidence>
<sequence length="175" mass="20130">MEQLDDDQDWELINDDGFVYKRLKRLRLHPSTSAAPPDPAIEELNRNKRRKKTLSKLKSKYQKEIHHWELLSNTLKALQNRTLTQPPPQPQPLPATTRSPDLCTDLSIDSTFRDLTDTLLIQVEAQEASIVQISTLCDVAEALCNAQEQVLKQPFVYLPIWELSPRKLITSLCEE</sequence>
<proteinExistence type="predicted"/>
<dbReference type="EMBL" id="JARYMX010000001">
    <property type="protein sequence ID" value="KAJ9564202.1"/>
    <property type="molecule type" value="Genomic_DNA"/>
</dbReference>
<comment type="caution">
    <text evidence="1">The sequence shown here is derived from an EMBL/GenBank/DDBJ whole genome shotgun (WGS) entry which is preliminary data.</text>
</comment>
<protein>
    <submittedName>
        <fullName evidence="1">Uncharacterized protein</fullName>
    </submittedName>
</protein>
<dbReference type="AlphaFoldDB" id="A0AA38WKF1"/>
<reference evidence="1" key="1">
    <citation type="submission" date="2023-03" db="EMBL/GenBank/DDBJ databases">
        <title>Chromosome-scale reference genome and RAD-based genetic map of yellow starthistle (Centaurea solstitialis) reveal putative structural variation and QTLs associated with invader traits.</title>
        <authorList>
            <person name="Reatini B."/>
            <person name="Cang F.A."/>
            <person name="Jiang Q."/>
            <person name="Mckibben M.T.W."/>
            <person name="Barker M.S."/>
            <person name="Rieseberg L.H."/>
            <person name="Dlugosch K.M."/>
        </authorList>
    </citation>
    <scope>NUCLEOTIDE SEQUENCE</scope>
    <source>
        <strain evidence="1">CAN-66</strain>
        <tissue evidence="1">Leaf</tissue>
    </source>
</reference>
<dbReference type="PANTHER" id="PTHR35737">
    <property type="entry name" value="CRYPTIC LOCI REGULATOR"/>
    <property type="match status" value="1"/>
</dbReference>
<organism evidence="1 2">
    <name type="scientific">Centaurea solstitialis</name>
    <name type="common">yellow star-thistle</name>
    <dbReference type="NCBI Taxonomy" id="347529"/>
    <lineage>
        <taxon>Eukaryota</taxon>
        <taxon>Viridiplantae</taxon>
        <taxon>Streptophyta</taxon>
        <taxon>Embryophyta</taxon>
        <taxon>Tracheophyta</taxon>
        <taxon>Spermatophyta</taxon>
        <taxon>Magnoliopsida</taxon>
        <taxon>eudicotyledons</taxon>
        <taxon>Gunneridae</taxon>
        <taxon>Pentapetalae</taxon>
        <taxon>asterids</taxon>
        <taxon>campanulids</taxon>
        <taxon>Asterales</taxon>
        <taxon>Asteraceae</taxon>
        <taxon>Carduoideae</taxon>
        <taxon>Cardueae</taxon>
        <taxon>Centaureinae</taxon>
        <taxon>Centaurea</taxon>
    </lineage>
</organism>
<evidence type="ECO:0000313" key="1">
    <source>
        <dbReference type="EMBL" id="KAJ9564202.1"/>
    </source>
</evidence>
<dbReference type="Proteomes" id="UP001172457">
    <property type="component" value="Chromosome 1"/>
</dbReference>
<dbReference type="PANTHER" id="PTHR35737:SF1">
    <property type="entry name" value="CRYPTIC LOCI REGULATOR"/>
    <property type="match status" value="1"/>
</dbReference>
<name>A0AA38WKF1_9ASTR</name>
<keyword evidence="2" id="KW-1185">Reference proteome</keyword>
<accession>A0AA38WKF1</accession>
<gene>
    <name evidence="1" type="ORF">OSB04_000168</name>
</gene>